<evidence type="ECO:0000256" key="2">
    <source>
        <dbReference type="SAM" id="MobiDB-lite"/>
    </source>
</evidence>
<feature type="compositionally biased region" description="Polar residues" evidence="2">
    <location>
        <begin position="204"/>
        <end position="214"/>
    </location>
</feature>
<dbReference type="InterPro" id="IPR013087">
    <property type="entry name" value="Znf_C2H2_type"/>
</dbReference>
<keyword evidence="1" id="KW-0862">Zinc</keyword>
<feature type="domain" description="C2H2-type" evidence="3">
    <location>
        <begin position="259"/>
        <end position="287"/>
    </location>
</feature>
<evidence type="ECO:0000256" key="1">
    <source>
        <dbReference type="PROSITE-ProRule" id="PRU00042"/>
    </source>
</evidence>
<evidence type="ECO:0000259" key="3">
    <source>
        <dbReference type="PROSITE" id="PS50157"/>
    </source>
</evidence>
<accession>A0A914I5G4</accession>
<dbReference type="AlphaFoldDB" id="A0A914I5G4"/>
<dbReference type="PROSITE" id="PS50157">
    <property type="entry name" value="ZINC_FINGER_C2H2_2"/>
    <property type="match status" value="1"/>
</dbReference>
<dbReference type="Proteomes" id="UP000887572">
    <property type="component" value="Unplaced"/>
</dbReference>
<proteinExistence type="predicted"/>
<evidence type="ECO:0000313" key="5">
    <source>
        <dbReference type="WBParaSite" id="Gr19_v10_g6953.t1"/>
    </source>
</evidence>
<feature type="region of interest" description="Disordered" evidence="2">
    <location>
        <begin position="279"/>
        <end position="299"/>
    </location>
</feature>
<reference evidence="5" key="1">
    <citation type="submission" date="2022-11" db="UniProtKB">
        <authorList>
            <consortium name="WormBaseParasite"/>
        </authorList>
    </citation>
    <scope>IDENTIFICATION</scope>
</reference>
<feature type="region of interest" description="Disordered" evidence="2">
    <location>
        <begin position="191"/>
        <end position="230"/>
    </location>
</feature>
<dbReference type="WBParaSite" id="Gr19_v10_g6953.t1">
    <property type="protein sequence ID" value="Gr19_v10_g6953.t1"/>
    <property type="gene ID" value="Gr19_v10_g6953"/>
</dbReference>
<keyword evidence="4" id="KW-1185">Reference proteome</keyword>
<evidence type="ECO:0000313" key="4">
    <source>
        <dbReference type="Proteomes" id="UP000887572"/>
    </source>
</evidence>
<organism evidence="4 5">
    <name type="scientific">Globodera rostochiensis</name>
    <name type="common">Golden nematode worm</name>
    <name type="synonym">Heterodera rostochiensis</name>
    <dbReference type="NCBI Taxonomy" id="31243"/>
    <lineage>
        <taxon>Eukaryota</taxon>
        <taxon>Metazoa</taxon>
        <taxon>Ecdysozoa</taxon>
        <taxon>Nematoda</taxon>
        <taxon>Chromadorea</taxon>
        <taxon>Rhabditida</taxon>
        <taxon>Tylenchina</taxon>
        <taxon>Tylenchomorpha</taxon>
        <taxon>Tylenchoidea</taxon>
        <taxon>Heteroderidae</taxon>
        <taxon>Heteroderinae</taxon>
        <taxon>Globodera</taxon>
    </lineage>
</organism>
<sequence>MSGFESELENEGYARPKFIQALDEVVECRQGKQLVVEIKLDMAADVKWFMDERLLKSCEEFFKDGRLHEGGGDGVHIIEVLPGNFKGVTAYPYRLMVPNVQNDCSLRVIATNGFGESESTAQIHVTPEVPTCRVKVGNEQNQQQTVKTRKQLEKQPTFDGSYEVMDAGNAFEPTTTTAKIRRKSVVEVRRKTSTPIQRAAPKVPTTTTPCQMEQSARDGLSTPHQQNTTPNNAANVCDVCEKQLESPRGVTIHKTLKHFLCSVCGKQEGSVEEVKQHKIKEHNSRKAPPLASTPTTSANARLERPIKKKESGTQRFLQEVNKRLDTLEQFKEQQHTVNATQHTVNATQHTVNAAQHTVNAKAQICIGQFGPGTADNCST</sequence>
<protein>
    <submittedName>
        <fullName evidence="5">C2H2-type domain-containing protein</fullName>
    </submittedName>
</protein>
<keyword evidence="1" id="KW-0479">Metal-binding</keyword>
<name>A0A914I5G4_GLORO</name>
<dbReference type="GO" id="GO:0008270">
    <property type="term" value="F:zinc ion binding"/>
    <property type="evidence" value="ECO:0007669"/>
    <property type="project" value="UniProtKB-KW"/>
</dbReference>
<keyword evidence="1" id="KW-0863">Zinc-finger</keyword>